<feature type="transmembrane region" description="Helical" evidence="1">
    <location>
        <begin position="210"/>
        <end position="230"/>
    </location>
</feature>
<feature type="transmembrane region" description="Helical" evidence="1">
    <location>
        <begin position="175"/>
        <end position="198"/>
    </location>
</feature>
<protein>
    <submittedName>
        <fullName evidence="2">Uncharacterized protein</fullName>
    </submittedName>
</protein>
<comment type="caution">
    <text evidence="2">The sequence shown here is derived from an EMBL/GenBank/DDBJ whole genome shotgun (WGS) entry which is preliminary data.</text>
</comment>
<proteinExistence type="predicted"/>
<feature type="transmembrane region" description="Helical" evidence="1">
    <location>
        <begin position="117"/>
        <end position="136"/>
    </location>
</feature>
<evidence type="ECO:0000256" key="1">
    <source>
        <dbReference type="SAM" id="Phobius"/>
    </source>
</evidence>
<feature type="transmembrane region" description="Helical" evidence="1">
    <location>
        <begin position="142"/>
        <end position="163"/>
    </location>
</feature>
<keyword evidence="1" id="KW-0812">Transmembrane</keyword>
<dbReference type="OrthoDB" id="5148443at2759"/>
<sequence length="351" mass="38668">MASAPTLRWALIFLFILSVNCIKLPVDKSENEMMIKTSAHSSITQDDFYITSFLQDQLDTLSSDQQCWLQPGVTGLRILLQGNISQPPASITNFALGIRNISSSGNFFSIDFVTDEFLVNGVSESMFIILGLIHPVTCMTLAFFLVYPIILLLASAAVLCHLIGRPVNKKVVDKWQMILQLCVFAPLVAGGMVTGILAKGTADHFSSEHGIVGLVTVSLTIVDVIIYFFLRRVSRGLSTFESIPRHVRYVHYTDVALCQAILMISSFVLPDGIDDFAVMSLCDTAVLSDSWVFSLGMVLVFVWNGAMAAMTMQWFLVRRSRKIDPQETVPLCTVDSSRPISPTAEIVSGLK</sequence>
<feature type="transmembrane region" description="Helical" evidence="1">
    <location>
        <begin position="6"/>
        <end position="26"/>
    </location>
</feature>
<dbReference type="AlphaFoldDB" id="A0A2K0TK86"/>
<evidence type="ECO:0000313" key="2">
    <source>
        <dbReference type="EMBL" id="PNP45943.1"/>
    </source>
</evidence>
<feature type="transmembrane region" description="Helical" evidence="1">
    <location>
        <begin position="251"/>
        <end position="270"/>
    </location>
</feature>
<dbReference type="EMBL" id="MTYI01000279">
    <property type="protein sequence ID" value="PNP45943.1"/>
    <property type="molecule type" value="Genomic_DNA"/>
</dbReference>
<organism evidence="2 3">
    <name type="scientific">Trichoderma harzianum</name>
    <name type="common">Hypocrea lixii</name>
    <dbReference type="NCBI Taxonomy" id="5544"/>
    <lineage>
        <taxon>Eukaryota</taxon>
        <taxon>Fungi</taxon>
        <taxon>Dikarya</taxon>
        <taxon>Ascomycota</taxon>
        <taxon>Pezizomycotina</taxon>
        <taxon>Sordariomycetes</taxon>
        <taxon>Hypocreomycetidae</taxon>
        <taxon>Hypocreales</taxon>
        <taxon>Hypocreaceae</taxon>
        <taxon>Trichoderma</taxon>
    </lineage>
</organism>
<keyword evidence="1" id="KW-1133">Transmembrane helix</keyword>
<feature type="transmembrane region" description="Helical" evidence="1">
    <location>
        <begin position="290"/>
        <end position="316"/>
    </location>
</feature>
<evidence type="ECO:0000313" key="3">
    <source>
        <dbReference type="Proteomes" id="UP000236290"/>
    </source>
</evidence>
<accession>A0A2K0TK86</accession>
<keyword evidence="1" id="KW-0472">Membrane</keyword>
<name>A0A2K0TK86_TRIHA</name>
<reference evidence="2 3" key="1">
    <citation type="submission" date="2017-02" db="EMBL/GenBank/DDBJ databases">
        <title>Genomes of Trichoderma spp. with biocontrol activity.</title>
        <authorList>
            <person name="Gardiner D."/>
            <person name="Kazan K."/>
            <person name="Vos C."/>
            <person name="Harvey P."/>
        </authorList>
    </citation>
    <scope>NUCLEOTIDE SEQUENCE [LARGE SCALE GENOMIC DNA]</scope>
    <source>
        <strain evidence="2 3">Tr1</strain>
    </source>
</reference>
<gene>
    <name evidence="2" type="ORF">THARTR1_10869</name>
</gene>
<dbReference type="Proteomes" id="UP000236290">
    <property type="component" value="Unassembled WGS sequence"/>
</dbReference>
<dbReference type="Gene3D" id="1.20.120.1770">
    <property type="match status" value="1"/>
</dbReference>